<keyword evidence="2" id="KW-0812">Transmembrane</keyword>
<gene>
    <name evidence="3" type="ORF">MUK42_34238</name>
</gene>
<feature type="transmembrane region" description="Helical" evidence="2">
    <location>
        <begin position="139"/>
        <end position="162"/>
    </location>
</feature>
<proteinExistence type="predicted"/>
<dbReference type="EMBL" id="CP097509">
    <property type="protein sequence ID" value="URE20109.1"/>
    <property type="molecule type" value="Genomic_DNA"/>
</dbReference>
<organism evidence="3 4">
    <name type="scientific">Musa troglodytarum</name>
    <name type="common">fe'i banana</name>
    <dbReference type="NCBI Taxonomy" id="320322"/>
    <lineage>
        <taxon>Eukaryota</taxon>
        <taxon>Viridiplantae</taxon>
        <taxon>Streptophyta</taxon>
        <taxon>Embryophyta</taxon>
        <taxon>Tracheophyta</taxon>
        <taxon>Spermatophyta</taxon>
        <taxon>Magnoliopsida</taxon>
        <taxon>Liliopsida</taxon>
        <taxon>Zingiberales</taxon>
        <taxon>Musaceae</taxon>
        <taxon>Musa</taxon>
    </lineage>
</organism>
<feature type="region of interest" description="Disordered" evidence="1">
    <location>
        <begin position="101"/>
        <end position="124"/>
    </location>
</feature>
<protein>
    <submittedName>
        <fullName evidence="3">Uncharacterized protein</fullName>
    </submittedName>
</protein>
<dbReference type="AlphaFoldDB" id="A0A9E7GXW0"/>
<accession>A0A9E7GXW0</accession>
<evidence type="ECO:0000313" key="3">
    <source>
        <dbReference type="EMBL" id="URE20109.1"/>
    </source>
</evidence>
<dbReference type="Proteomes" id="UP001055439">
    <property type="component" value="Chromosome 7"/>
</dbReference>
<keyword evidence="2" id="KW-0472">Membrane</keyword>
<evidence type="ECO:0000313" key="4">
    <source>
        <dbReference type="Proteomes" id="UP001055439"/>
    </source>
</evidence>
<sequence length="245" mass="27184">MWRPKLPNSGLCWIRETRGIHLLCVPRLAIYLWTTVGSSLVFVCSLRSGEGHAGLFVLQEEVLVYKSCLSCLLRKGRFNKDGEKKSHVEGGQIREECFPGGDGFTTEQRERDPESRRRVMEKPEKGEGCFPGRDGAFFFYYHGSTLGCSLQLAQSLLLYLCLLSHLVDVVLYFAVVMVASVQIMSFVFSSPLSNNHVNACNDGSDAVGKEEKGKGQRLVGLMCLSSITSTAHRATPIHPVAMLQH</sequence>
<evidence type="ECO:0000256" key="2">
    <source>
        <dbReference type="SAM" id="Phobius"/>
    </source>
</evidence>
<keyword evidence="4" id="KW-1185">Reference proteome</keyword>
<feature type="compositionally biased region" description="Basic and acidic residues" evidence="1">
    <location>
        <begin position="107"/>
        <end position="124"/>
    </location>
</feature>
<name>A0A9E7GXW0_9LILI</name>
<keyword evidence="2" id="KW-1133">Transmembrane helix</keyword>
<feature type="transmembrane region" description="Helical" evidence="2">
    <location>
        <begin position="169"/>
        <end position="188"/>
    </location>
</feature>
<evidence type="ECO:0000256" key="1">
    <source>
        <dbReference type="SAM" id="MobiDB-lite"/>
    </source>
</evidence>
<reference evidence="3" key="1">
    <citation type="submission" date="2022-05" db="EMBL/GenBank/DDBJ databases">
        <title>The Musa troglodytarum L. genome provides insights into the mechanism of non-climacteric behaviour and enrichment of carotenoids.</title>
        <authorList>
            <person name="Wang J."/>
        </authorList>
    </citation>
    <scope>NUCLEOTIDE SEQUENCE</scope>
    <source>
        <tissue evidence="3">Leaf</tissue>
    </source>
</reference>